<reference evidence="1" key="1">
    <citation type="submission" date="2018-05" db="EMBL/GenBank/DDBJ databases">
        <authorList>
            <person name="Lanie J.A."/>
            <person name="Ng W.-L."/>
            <person name="Kazmierczak K.M."/>
            <person name="Andrzejewski T.M."/>
            <person name="Davidsen T.M."/>
            <person name="Wayne K.J."/>
            <person name="Tettelin H."/>
            <person name="Glass J.I."/>
            <person name="Rusch D."/>
            <person name="Podicherti R."/>
            <person name="Tsui H.-C.T."/>
            <person name="Winkler M.E."/>
        </authorList>
    </citation>
    <scope>NUCLEOTIDE SEQUENCE</scope>
</reference>
<proteinExistence type="predicted"/>
<feature type="non-terminal residue" evidence="1">
    <location>
        <position position="1"/>
    </location>
</feature>
<gene>
    <name evidence="1" type="ORF">METZ01_LOCUS77321</name>
</gene>
<name>A0A381UAT4_9ZZZZ</name>
<sequence>VLEHEIALQLVEPLQHRRTETHGDDLRVRQKVVLDSLESTGCGSA</sequence>
<evidence type="ECO:0000313" key="1">
    <source>
        <dbReference type="EMBL" id="SVA24467.1"/>
    </source>
</evidence>
<dbReference type="AlphaFoldDB" id="A0A381UAT4"/>
<organism evidence="1">
    <name type="scientific">marine metagenome</name>
    <dbReference type="NCBI Taxonomy" id="408172"/>
    <lineage>
        <taxon>unclassified sequences</taxon>
        <taxon>metagenomes</taxon>
        <taxon>ecological metagenomes</taxon>
    </lineage>
</organism>
<accession>A0A381UAT4</accession>
<protein>
    <submittedName>
        <fullName evidence="1">Uncharacterized protein</fullName>
    </submittedName>
</protein>
<dbReference type="EMBL" id="UINC01005935">
    <property type="protein sequence ID" value="SVA24467.1"/>
    <property type="molecule type" value="Genomic_DNA"/>
</dbReference>